<dbReference type="RefSeq" id="WP_135247536.1">
    <property type="nucleotide sequence ID" value="NZ_SMLK01000001.1"/>
</dbReference>
<evidence type="ECO:0000313" key="4">
    <source>
        <dbReference type="EMBL" id="TFZ07599.1"/>
    </source>
</evidence>
<sequence length="145" mass="16374">MDTTLHWSSDLHDVDWRELSALYRVAPLGDKDPDLLKVAFHGSRFRWFARQQGRLVGVGRVLADGCDVAYVCDVAVHPDLQGTGLGRELMDRLLAPCEGYPKILLYAKPGVEPFYRRLGFRRMATAMARFANEPLALERGYLHGD</sequence>
<dbReference type="InterPro" id="IPR045039">
    <property type="entry name" value="NSI-like"/>
</dbReference>
<evidence type="ECO:0000313" key="5">
    <source>
        <dbReference type="Proteomes" id="UP000297839"/>
    </source>
</evidence>
<keyword evidence="2" id="KW-0012">Acyltransferase</keyword>
<dbReference type="PANTHER" id="PTHR43626:SF4">
    <property type="entry name" value="GCN5-RELATED N-ACETYLTRANSFERASE 2, CHLOROPLASTIC"/>
    <property type="match status" value="1"/>
</dbReference>
<dbReference type="InterPro" id="IPR016181">
    <property type="entry name" value="Acyl_CoA_acyltransferase"/>
</dbReference>
<reference evidence="4 5" key="1">
    <citation type="submission" date="2019-03" db="EMBL/GenBank/DDBJ databases">
        <title>Ramlibacter sp. 18x22-1, whole genome shotgun sequence.</title>
        <authorList>
            <person name="Zhang X."/>
            <person name="Feng G."/>
            <person name="Zhu H."/>
        </authorList>
    </citation>
    <scope>NUCLEOTIDE SEQUENCE [LARGE SCALE GENOMIC DNA]</scope>
    <source>
        <strain evidence="4 5">18x22-1</strain>
    </source>
</reference>
<accession>A0A4Z0CC09</accession>
<dbReference type="EMBL" id="SMLK01000001">
    <property type="protein sequence ID" value="TFZ07599.1"/>
    <property type="molecule type" value="Genomic_DNA"/>
</dbReference>
<dbReference type="Proteomes" id="UP000297839">
    <property type="component" value="Unassembled WGS sequence"/>
</dbReference>
<proteinExistence type="predicted"/>
<dbReference type="InterPro" id="IPR000182">
    <property type="entry name" value="GNAT_dom"/>
</dbReference>
<dbReference type="Gene3D" id="3.40.630.30">
    <property type="match status" value="1"/>
</dbReference>
<dbReference type="SUPFAM" id="SSF55729">
    <property type="entry name" value="Acyl-CoA N-acyltransferases (Nat)"/>
    <property type="match status" value="1"/>
</dbReference>
<keyword evidence="5" id="KW-1185">Reference proteome</keyword>
<keyword evidence="1 4" id="KW-0808">Transferase</keyword>
<dbReference type="CDD" id="cd04301">
    <property type="entry name" value="NAT_SF"/>
    <property type="match status" value="1"/>
</dbReference>
<feature type="domain" description="N-acetyltransferase" evidence="3">
    <location>
        <begin position="9"/>
        <end position="145"/>
    </location>
</feature>
<dbReference type="AlphaFoldDB" id="A0A4Z0CC09"/>
<dbReference type="GO" id="GO:0005737">
    <property type="term" value="C:cytoplasm"/>
    <property type="evidence" value="ECO:0007669"/>
    <property type="project" value="TreeGrafter"/>
</dbReference>
<protein>
    <submittedName>
        <fullName evidence="4">GNAT family N-acetyltransferase</fullName>
    </submittedName>
</protein>
<comment type="caution">
    <text evidence="4">The sequence shown here is derived from an EMBL/GenBank/DDBJ whole genome shotgun (WGS) entry which is preliminary data.</text>
</comment>
<dbReference type="OrthoDB" id="9775804at2"/>
<dbReference type="Pfam" id="PF13673">
    <property type="entry name" value="Acetyltransf_10"/>
    <property type="match status" value="1"/>
</dbReference>
<dbReference type="PANTHER" id="PTHR43626">
    <property type="entry name" value="ACYL-COA N-ACYLTRANSFERASE"/>
    <property type="match status" value="1"/>
</dbReference>
<dbReference type="PROSITE" id="PS51186">
    <property type="entry name" value="GNAT"/>
    <property type="match status" value="1"/>
</dbReference>
<evidence type="ECO:0000256" key="1">
    <source>
        <dbReference type="ARBA" id="ARBA00022679"/>
    </source>
</evidence>
<gene>
    <name evidence="4" type="ORF">EZ216_00065</name>
</gene>
<name>A0A4Z0CC09_9BURK</name>
<evidence type="ECO:0000256" key="2">
    <source>
        <dbReference type="ARBA" id="ARBA00023315"/>
    </source>
</evidence>
<organism evidence="4 5">
    <name type="scientific">Ramlibacter humi</name>
    <dbReference type="NCBI Taxonomy" id="2530451"/>
    <lineage>
        <taxon>Bacteria</taxon>
        <taxon>Pseudomonadati</taxon>
        <taxon>Pseudomonadota</taxon>
        <taxon>Betaproteobacteria</taxon>
        <taxon>Burkholderiales</taxon>
        <taxon>Comamonadaceae</taxon>
        <taxon>Ramlibacter</taxon>
    </lineage>
</organism>
<evidence type="ECO:0000259" key="3">
    <source>
        <dbReference type="PROSITE" id="PS51186"/>
    </source>
</evidence>
<dbReference type="GO" id="GO:0008080">
    <property type="term" value="F:N-acetyltransferase activity"/>
    <property type="evidence" value="ECO:0007669"/>
    <property type="project" value="InterPro"/>
</dbReference>